<protein>
    <submittedName>
        <fullName evidence="1">Uncharacterized protein</fullName>
    </submittedName>
</protein>
<reference evidence="1" key="1">
    <citation type="submission" date="2020-05" db="EMBL/GenBank/DDBJ databases">
        <title>Phylogenomic resolution of chytrid fungi.</title>
        <authorList>
            <person name="Stajich J.E."/>
            <person name="Amses K."/>
            <person name="Simmons R."/>
            <person name="Seto K."/>
            <person name="Myers J."/>
            <person name="Bonds A."/>
            <person name="Quandt C.A."/>
            <person name="Barry K."/>
            <person name="Liu P."/>
            <person name="Grigoriev I."/>
            <person name="Longcore J.E."/>
            <person name="James T.Y."/>
        </authorList>
    </citation>
    <scope>NUCLEOTIDE SEQUENCE</scope>
    <source>
        <strain evidence="1">JEL0513</strain>
    </source>
</reference>
<organism evidence="1 2">
    <name type="scientific">Physocladia obscura</name>
    <dbReference type="NCBI Taxonomy" id="109957"/>
    <lineage>
        <taxon>Eukaryota</taxon>
        <taxon>Fungi</taxon>
        <taxon>Fungi incertae sedis</taxon>
        <taxon>Chytridiomycota</taxon>
        <taxon>Chytridiomycota incertae sedis</taxon>
        <taxon>Chytridiomycetes</taxon>
        <taxon>Chytridiales</taxon>
        <taxon>Chytriomycetaceae</taxon>
        <taxon>Physocladia</taxon>
    </lineage>
</organism>
<dbReference type="AlphaFoldDB" id="A0AAD5XD86"/>
<proteinExistence type="predicted"/>
<dbReference type="Proteomes" id="UP001211907">
    <property type="component" value="Unassembled WGS sequence"/>
</dbReference>
<dbReference type="EMBL" id="JADGJH010000886">
    <property type="protein sequence ID" value="KAJ3121365.1"/>
    <property type="molecule type" value="Genomic_DNA"/>
</dbReference>
<comment type="caution">
    <text evidence="1">The sequence shown here is derived from an EMBL/GenBank/DDBJ whole genome shotgun (WGS) entry which is preliminary data.</text>
</comment>
<keyword evidence="2" id="KW-1185">Reference proteome</keyword>
<name>A0AAD5XD86_9FUNG</name>
<gene>
    <name evidence="1" type="ORF">HK100_012408</name>
</gene>
<sequence>MLGSYSDNQVIALAINELVATREIDIKNLGRLNNKYFYFRNDEKGNAQIVDNNDAALRDSDRYYTIAADVIVFNKERSHVLMEFRCPHQESNCKLNVIDNSSFQYKGCLGTPGGFFHAHVDIDKNGSPDFFKLAKRQITEQGISQPGAGDKIEFIQAKFNNYRDIRWKYSCNYVPTVALQFAVILNDAPKRLWFKSKFPHVRGMEGNNCQKSYWIDIKIIKSVYSKWKATFDMMHDLKFSDEKFNEFVESANHFVIHEGTKTPLNKSKNANALLKDLREAERVVDYDKKGQDKYHYNDFAFDHICNVVEAYDFLNSNFDSSTAKNLTETTKSLILAMAEINKKDIRPWLKDLESGEMPFDIFLDNVRDILPENPSGSDDTSFLGLAFLSSVVQEVISTYPIIKLSLALISVGYKIATAKANFQKHIAVLATRFCNLVEDIEALQETPLEILKKAPRTKKLLLKRIDNLLNCLINAADLCIHAKTTTTVWTAMTNGPQKVKEALISLQEAEDLLFHVKMDAILAGVAKIEADENQNKVEVNEYQVNEVYSNLKKSRNSAFFEYGQVDNSDPIDAVTSNLIESVSQISIGVENSTSHLHIPVETILEEVDSPLIVDSTSRVDSTITDVNIATKIMFEVYQRAPEIKNSGHLNRKYNYFRYGSLVTEYNATLNDIGPASQKYYSLTTDTVVFNPSCSHVLLVFRCPHKRVDGLVGCEHNILETNMPFQYKGCLGTPGTFFDAAKDTNNDKSPNYVGFAQRQFTESLKPLGGKYSTDINLLSFIGPQFNNYRDIRWYTSKNYVPALALQFVTVLKNDISGDLVDLPALEKKLGRQGVCVPAYWVDLNIIKSIYTNHKDVFEIFDKTFDNETFKKFVQMPAHFVLDDDTCQPRNKLMSENELLKNLNEDQQIIEFSSEINYEPRDIAFDHVVNIMRAWSYLKSKNTPN</sequence>
<evidence type="ECO:0000313" key="2">
    <source>
        <dbReference type="Proteomes" id="UP001211907"/>
    </source>
</evidence>
<accession>A0AAD5XD86</accession>
<evidence type="ECO:0000313" key="1">
    <source>
        <dbReference type="EMBL" id="KAJ3121365.1"/>
    </source>
</evidence>